<dbReference type="PRINTS" id="PR00756">
    <property type="entry name" value="ALADIPTASE"/>
</dbReference>
<dbReference type="InterPro" id="IPR001930">
    <property type="entry name" value="Peptidase_M1"/>
</dbReference>
<keyword evidence="6" id="KW-0645">Protease</keyword>
<dbReference type="Pfam" id="PF17900">
    <property type="entry name" value="Peptidase_M1_N"/>
    <property type="match status" value="1"/>
</dbReference>
<sequence>MIPYSILNVTSSCYLTNKLENRLKLACMVNLSHMFFGNTGPKHTFSASCLFLVLFIQVTVVGAQEVEKGVSRKLALYRKSVLSKVNYALELDIPKEKAKEIMARETVTFDLAENKQPLQLDFKEDKAKLLKLHVNGRAMPVVHSNEHIVVDAEHLKQGTNRIGLEFQAGESALNRNADYLYALFVPDRARTVFPCFDQPDIKATYDLTLKVAADWKAMANAPVKAVTELGGRKTYQFETSDTLSTYLFSFVAGNFKETNGMVSSMKTDFLYRETDSAKIKYSMNDIFKIHTDALKYFEQWTTIPYPFKKFGFAAIPDFQFGGMEHVGVVHYKASSLFLDGTATKDQLNSRNNLIAHETAHMWFGDLVTMDWFSDVWMKEVFANFMADKSTAGNTGKDAFDLKFLVDHVPAAYGVDRTQGANPIRQDLDNLKDAGTLYGNIIYHKAPIMMQQLERLMGKDKFQQGVREYLKKFANSNASWPDLISILDKYADADLQQWNKVWVNESGRPVIDYHIEKKGDKIEKFMVKQRPEYGQDRIWPQLFELTLYYAGRSKEVTVNLNAGEVEVKALQGMAVPDFVLFNSSGQGYGVWPVDRAMFNRLQGMDKALHRASAYVSLYENMLNGRSVKPLELLDLLAGCISKEKEELNLKLITGYIGTIYWEFISGQERTGIYKLLEEKIWKAMLAQQQPNHRKLLFKTYQDVFLSKQAMDKLYAVWKKQEAPQNVKLSEDDYTSLAFALALREGHEPGILKAQLGRISNADRKTRFEFIMPAVSSDLAERDAFFARLEQRSNRSKEANVSTALYYLHHPLRQQTSLKYLQKSLDLLEEIQATGDIFFPQNWLQPILGYYQDKQAAEIVNGFLTAHPDYNSKLKAKLLQAADNLFRARKLLNGL</sequence>
<keyword evidence="8" id="KW-0378">Hydrolase</keyword>
<dbReference type="SUPFAM" id="SSF55486">
    <property type="entry name" value="Metalloproteases ('zincins'), catalytic domain"/>
    <property type="match status" value="1"/>
</dbReference>
<dbReference type="CDD" id="cd09602">
    <property type="entry name" value="M1_APN"/>
    <property type="match status" value="1"/>
</dbReference>
<evidence type="ECO:0000256" key="4">
    <source>
        <dbReference type="ARBA" id="ARBA00012564"/>
    </source>
</evidence>
<evidence type="ECO:0000256" key="3">
    <source>
        <dbReference type="ARBA" id="ARBA00010136"/>
    </source>
</evidence>
<dbReference type="SUPFAM" id="SSF63737">
    <property type="entry name" value="Leukotriene A4 hydrolase N-terminal domain"/>
    <property type="match status" value="1"/>
</dbReference>
<dbReference type="GO" id="GO:0070006">
    <property type="term" value="F:metalloaminopeptidase activity"/>
    <property type="evidence" value="ECO:0007669"/>
    <property type="project" value="TreeGrafter"/>
</dbReference>
<dbReference type="InterPro" id="IPR027268">
    <property type="entry name" value="Peptidase_M4/M1_CTD_sf"/>
</dbReference>
<comment type="similarity">
    <text evidence="3">Belongs to the peptidase M1 family.</text>
</comment>
<dbReference type="GO" id="GO:0008270">
    <property type="term" value="F:zinc ion binding"/>
    <property type="evidence" value="ECO:0007669"/>
    <property type="project" value="InterPro"/>
</dbReference>
<evidence type="ECO:0000256" key="8">
    <source>
        <dbReference type="ARBA" id="ARBA00022801"/>
    </source>
</evidence>
<dbReference type="EMBL" id="FWXT01000004">
    <property type="protein sequence ID" value="SMD02107.1"/>
    <property type="molecule type" value="Genomic_DNA"/>
</dbReference>
<evidence type="ECO:0000256" key="7">
    <source>
        <dbReference type="ARBA" id="ARBA00022723"/>
    </source>
</evidence>
<protein>
    <recommendedName>
        <fullName evidence="5">Aminopeptidase N</fullName>
        <ecNumber evidence="4">3.4.11.2</ecNumber>
    </recommendedName>
</protein>
<keyword evidence="9" id="KW-0862">Zinc</keyword>
<dbReference type="STRING" id="151894.SAMN04488524_4207"/>
<dbReference type="Gene3D" id="1.10.390.10">
    <property type="entry name" value="Neutral Protease Domain 2"/>
    <property type="match status" value="1"/>
</dbReference>
<dbReference type="GO" id="GO:0005615">
    <property type="term" value="C:extracellular space"/>
    <property type="evidence" value="ECO:0007669"/>
    <property type="project" value="TreeGrafter"/>
</dbReference>
<dbReference type="GO" id="GO:0005737">
    <property type="term" value="C:cytoplasm"/>
    <property type="evidence" value="ECO:0007669"/>
    <property type="project" value="TreeGrafter"/>
</dbReference>
<evidence type="ECO:0000256" key="10">
    <source>
        <dbReference type="ARBA" id="ARBA00023049"/>
    </source>
</evidence>
<dbReference type="Pfam" id="PF01433">
    <property type="entry name" value="Peptidase_M1"/>
    <property type="match status" value="1"/>
</dbReference>
<evidence type="ECO:0000259" key="11">
    <source>
        <dbReference type="Pfam" id="PF01433"/>
    </source>
</evidence>
<dbReference type="InterPro" id="IPR045357">
    <property type="entry name" value="Aminopeptidase_N-like_N"/>
</dbReference>
<reference evidence="14" key="1">
    <citation type="submission" date="2017-04" db="EMBL/GenBank/DDBJ databases">
        <authorList>
            <person name="Varghese N."/>
            <person name="Submissions S."/>
        </authorList>
    </citation>
    <scope>NUCLEOTIDE SEQUENCE [LARGE SCALE GENOMIC DNA]</scope>
    <source>
        <strain evidence="14">DSM 12126</strain>
    </source>
</reference>
<feature type="domain" description="Aminopeptidase N-like N-terminal" evidence="12">
    <location>
        <begin position="86"/>
        <end position="247"/>
    </location>
</feature>
<dbReference type="GO" id="GO:0006508">
    <property type="term" value="P:proteolysis"/>
    <property type="evidence" value="ECO:0007669"/>
    <property type="project" value="UniProtKB-KW"/>
</dbReference>
<feature type="domain" description="Peptidase M1 membrane alanine aminopeptidase" evidence="11">
    <location>
        <begin position="289"/>
        <end position="501"/>
    </location>
</feature>
<dbReference type="PANTHER" id="PTHR11533">
    <property type="entry name" value="PROTEASE M1 ZINC METALLOPROTEASE"/>
    <property type="match status" value="1"/>
</dbReference>
<evidence type="ECO:0000259" key="12">
    <source>
        <dbReference type="Pfam" id="PF17900"/>
    </source>
</evidence>
<dbReference type="PANTHER" id="PTHR11533:SF299">
    <property type="entry name" value="AMINOPEPTIDASE"/>
    <property type="match status" value="1"/>
</dbReference>
<evidence type="ECO:0000256" key="2">
    <source>
        <dbReference type="ARBA" id="ARBA00001947"/>
    </source>
</evidence>
<proteinExistence type="inferred from homology"/>
<keyword evidence="7" id="KW-0479">Metal-binding</keyword>
<keyword evidence="14" id="KW-1185">Reference proteome</keyword>
<gene>
    <name evidence="13" type="ORF">SAMN04488524_4207</name>
</gene>
<dbReference type="GO" id="GO:0016020">
    <property type="term" value="C:membrane"/>
    <property type="evidence" value="ECO:0007669"/>
    <property type="project" value="TreeGrafter"/>
</dbReference>
<dbReference type="InterPro" id="IPR050344">
    <property type="entry name" value="Peptidase_M1_aminopeptidases"/>
</dbReference>
<comment type="catalytic activity">
    <reaction evidence="1">
        <text>Release of an N-terminal amino acid, Xaa-|-Yaa- from a peptide, amide or arylamide. Xaa is preferably Ala, but may be most amino acids including Pro (slow action). When a terminal hydrophobic residue is followed by a prolyl residue, the two may be released as an intact Xaa-Pro dipeptide.</text>
        <dbReference type="EC" id="3.4.11.2"/>
    </reaction>
</comment>
<evidence type="ECO:0000256" key="1">
    <source>
        <dbReference type="ARBA" id="ARBA00000098"/>
    </source>
</evidence>
<dbReference type="Gene3D" id="2.60.40.1730">
    <property type="entry name" value="tricorn interacting facor f3 domain"/>
    <property type="match status" value="1"/>
</dbReference>
<dbReference type="InterPro" id="IPR014782">
    <property type="entry name" value="Peptidase_M1_dom"/>
</dbReference>
<dbReference type="AlphaFoldDB" id="A0A1W2DXS5"/>
<evidence type="ECO:0000256" key="9">
    <source>
        <dbReference type="ARBA" id="ARBA00022833"/>
    </source>
</evidence>
<keyword evidence="10" id="KW-0482">Metalloprotease</keyword>
<dbReference type="GO" id="GO:0016285">
    <property type="term" value="F:alanyl aminopeptidase activity"/>
    <property type="evidence" value="ECO:0007669"/>
    <property type="project" value="UniProtKB-EC"/>
</dbReference>
<dbReference type="Proteomes" id="UP000192756">
    <property type="component" value="Unassembled WGS sequence"/>
</dbReference>
<dbReference type="GO" id="GO:0043171">
    <property type="term" value="P:peptide catabolic process"/>
    <property type="evidence" value="ECO:0007669"/>
    <property type="project" value="TreeGrafter"/>
</dbReference>
<evidence type="ECO:0000313" key="13">
    <source>
        <dbReference type="EMBL" id="SMD02107.1"/>
    </source>
</evidence>
<evidence type="ECO:0000256" key="6">
    <source>
        <dbReference type="ARBA" id="ARBA00022670"/>
    </source>
</evidence>
<comment type="cofactor">
    <cofactor evidence="2">
        <name>Zn(2+)</name>
        <dbReference type="ChEBI" id="CHEBI:29105"/>
    </cofactor>
</comment>
<dbReference type="GO" id="GO:0042277">
    <property type="term" value="F:peptide binding"/>
    <property type="evidence" value="ECO:0007669"/>
    <property type="project" value="TreeGrafter"/>
</dbReference>
<accession>A0A1W2DXS5</accession>
<organism evidence="13 14">
    <name type="scientific">Pedobacter africanus</name>
    <dbReference type="NCBI Taxonomy" id="151894"/>
    <lineage>
        <taxon>Bacteria</taxon>
        <taxon>Pseudomonadati</taxon>
        <taxon>Bacteroidota</taxon>
        <taxon>Sphingobacteriia</taxon>
        <taxon>Sphingobacteriales</taxon>
        <taxon>Sphingobacteriaceae</taxon>
        <taxon>Pedobacter</taxon>
    </lineage>
</organism>
<dbReference type="InterPro" id="IPR042097">
    <property type="entry name" value="Aminopeptidase_N-like_N_sf"/>
</dbReference>
<name>A0A1W2DXS5_9SPHI</name>
<dbReference type="EC" id="3.4.11.2" evidence="4"/>
<keyword evidence="13" id="KW-0031">Aminopeptidase</keyword>
<evidence type="ECO:0000256" key="5">
    <source>
        <dbReference type="ARBA" id="ARBA00015611"/>
    </source>
</evidence>
<evidence type="ECO:0000313" key="14">
    <source>
        <dbReference type="Proteomes" id="UP000192756"/>
    </source>
</evidence>